<keyword evidence="2" id="KW-1185">Reference proteome</keyword>
<comment type="caution">
    <text evidence="1">The sequence shown here is derived from an EMBL/GenBank/DDBJ whole genome shotgun (WGS) entry which is preliminary data.</text>
</comment>
<organism evidence="1 2">
    <name type="scientific">Araneus ventricosus</name>
    <name type="common">Orbweaver spider</name>
    <name type="synonym">Epeira ventricosa</name>
    <dbReference type="NCBI Taxonomy" id="182803"/>
    <lineage>
        <taxon>Eukaryota</taxon>
        <taxon>Metazoa</taxon>
        <taxon>Ecdysozoa</taxon>
        <taxon>Arthropoda</taxon>
        <taxon>Chelicerata</taxon>
        <taxon>Arachnida</taxon>
        <taxon>Araneae</taxon>
        <taxon>Araneomorphae</taxon>
        <taxon>Entelegynae</taxon>
        <taxon>Araneoidea</taxon>
        <taxon>Araneidae</taxon>
        <taxon>Araneus</taxon>
    </lineage>
</organism>
<dbReference type="OrthoDB" id="5836254at2759"/>
<reference evidence="1 2" key="1">
    <citation type="journal article" date="2019" name="Sci. Rep.">
        <title>Orb-weaving spider Araneus ventricosus genome elucidates the spidroin gene catalogue.</title>
        <authorList>
            <person name="Kono N."/>
            <person name="Nakamura H."/>
            <person name="Ohtoshi R."/>
            <person name="Moran D.A.P."/>
            <person name="Shinohara A."/>
            <person name="Yoshida Y."/>
            <person name="Fujiwara M."/>
            <person name="Mori M."/>
            <person name="Tomita M."/>
            <person name="Arakawa K."/>
        </authorList>
    </citation>
    <scope>NUCLEOTIDE SEQUENCE [LARGE SCALE GENOMIC DNA]</scope>
</reference>
<dbReference type="Proteomes" id="UP000499080">
    <property type="component" value="Unassembled WGS sequence"/>
</dbReference>
<proteinExistence type="predicted"/>
<evidence type="ECO:0000313" key="2">
    <source>
        <dbReference type="Proteomes" id="UP000499080"/>
    </source>
</evidence>
<sequence>MIETCGKKLKPVAVGDFILFNVPKVDRGLLDCPNFIGKILKVENNVYQIGTKSGIILSWFASAEILEDVPEKYISIREAVANESKFGVQG</sequence>
<gene>
    <name evidence="1" type="ORF">AVEN_60020_1</name>
</gene>
<evidence type="ECO:0000313" key="1">
    <source>
        <dbReference type="EMBL" id="GBM01603.1"/>
    </source>
</evidence>
<accession>A0A4Y2CB73</accession>
<dbReference type="EMBL" id="BGPR01000171">
    <property type="protein sequence ID" value="GBM01603.1"/>
    <property type="molecule type" value="Genomic_DNA"/>
</dbReference>
<name>A0A4Y2CB73_ARAVE</name>
<protein>
    <submittedName>
        <fullName evidence="1">Uncharacterized protein</fullName>
    </submittedName>
</protein>
<dbReference type="AlphaFoldDB" id="A0A4Y2CB73"/>